<dbReference type="EMBL" id="CP096649">
    <property type="protein sequence ID" value="UQK59172.1"/>
    <property type="molecule type" value="Genomic_DNA"/>
</dbReference>
<dbReference type="AlphaFoldDB" id="A0A9E7DJ91"/>
<sequence>MKLDEILEDIKDMALAEKRLASMKKNKEKLISMEEFEKEFNIDFDKIEPIDDEEIE</sequence>
<gene>
    <name evidence="1" type="ORF">M1R53_00465</name>
</gene>
<keyword evidence="2" id="KW-1185">Reference proteome</keyword>
<evidence type="ECO:0000313" key="1">
    <source>
        <dbReference type="EMBL" id="UQK59172.1"/>
    </source>
</evidence>
<dbReference type="KEGG" id="fms:M1R53_00465"/>
<proteinExistence type="predicted"/>
<evidence type="ECO:0000313" key="2">
    <source>
        <dbReference type="Proteomes" id="UP000831151"/>
    </source>
</evidence>
<organism evidence="1 2">
    <name type="scientific">Fenollaria massiliensis</name>
    <dbReference type="NCBI Taxonomy" id="938288"/>
    <lineage>
        <taxon>Bacteria</taxon>
        <taxon>Bacillati</taxon>
        <taxon>Bacillota</taxon>
        <taxon>Clostridia</taxon>
        <taxon>Eubacteriales</taxon>
        <taxon>Fenollaria</taxon>
    </lineage>
</organism>
<accession>A0A9E7DJ91</accession>
<dbReference type="Proteomes" id="UP000831151">
    <property type="component" value="Chromosome"/>
</dbReference>
<name>A0A9E7DJ91_9FIRM</name>
<protein>
    <submittedName>
        <fullName evidence="1">Uncharacterized protein</fullName>
    </submittedName>
</protein>
<dbReference type="RefSeq" id="WP_249242682.1">
    <property type="nucleotide sequence ID" value="NZ_CP096649.1"/>
</dbReference>
<reference evidence="1" key="1">
    <citation type="submission" date="2022-04" db="EMBL/GenBank/DDBJ databases">
        <title>Complete genome sequences of Ezakiella coagulans and Fenollaria massiliensis.</title>
        <authorList>
            <person name="France M.T."/>
            <person name="Clifford J."/>
            <person name="Narina S."/>
            <person name="Rutt L."/>
            <person name="Ravel J."/>
        </authorList>
    </citation>
    <scope>NUCLEOTIDE SEQUENCE</scope>
    <source>
        <strain evidence="1">C0061C2</strain>
    </source>
</reference>